<evidence type="ECO:0000256" key="1">
    <source>
        <dbReference type="ARBA" id="ARBA00004945"/>
    </source>
</evidence>
<dbReference type="CDD" id="cd09008">
    <property type="entry name" value="MTAN"/>
    <property type="match status" value="1"/>
</dbReference>
<reference evidence="7 8" key="1">
    <citation type="submission" date="2019-05" db="EMBL/GenBank/DDBJ databases">
        <title>Complete genome sequencing of Anaerostipes rhamnosivorans.</title>
        <authorList>
            <person name="Bui T.P.N."/>
            <person name="de Vos W.M."/>
        </authorList>
    </citation>
    <scope>NUCLEOTIDE SEQUENCE [LARGE SCALE GENOMIC DNA]</scope>
    <source>
        <strain evidence="7 8">1y2</strain>
    </source>
</reference>
<dbReference type="GO" id="GO:0019284">
    <property type="term" value="P:L-methionine salvage from S-adenosylmethionine"/>
    <property type="evidence" value="ECO:0007669"/>
    <property type="project" value="TreeGrafter"/>
</dbReference>
<proteinExistence type="predicted"/>
<accession>A0A4P8ILH4</accession>
<dbReference type="GO" id="GO:0008782">
    <property type="term" value="F:adenosylhomocysteine nucleosidase activity"/>
    <property type="evidence" value="ECO:0007669"/>
    <property type="project" value="UniProtKB-EC"/>
</dbReference>
<evidence type="ECO:0000259" key="6">
    <source>
        <dbReference type="Pfam" id="PF01048"/>
    </source>
</evidence>
<evidence type="ECO:0000256" key="3">
    <source>
        <dbReference type="ARBA" id="ARBA00022605"/>
    </source>
</evidence>
<feature type="domain" description="Nucleoside phosphorylase" evidence="6">
    <location>
        <begin position="2"/>
        <end position="227"/>
    </location>
</feature>
<sequence>MKIGIIGAMQEEVESLISSMENVKKKTKASMDFYEGRLWGNDTVVVMSGIGKVNMAVCAQILIDSFGVEKLINTGVAGGLYKDIEIGDIVISSDAVQHDMDAVGFGYQLGEIPRMECSVFQANAALIKEAEEACKKANPDIQCFTGRVLSGDQFISSDEKKHWLIENFGGYCAEMEGAAMAQTAYLNDVPFVIVRAISDKCDDTATVNYSEFEEAAIKHIIRLIHGILDKEASNFVSQ</sequence>
<evidence type="ECO:0000313" key="7">
    <source>
        <dbReference type="EMBL" id="QCP36963.1"/>
    </source>
</evidence>
<dbReference type="InterPro" id="IPR010049">
    <property type="entry name" value="MTA_SAH_Nsdase"/>
</dbReference>
<evidence type="ECO:0000256" key="2">
    <source>
        <dbReference type="ARBA" id="ARBA00011974"/>
    </source>
</evidence>
<dbReference type="GO" id="GO:0005829">
    <property type="term" value="C:cytosol"/>
    <property type="evidence" value="ECO:0007669"/>
    <property type="project" value="TreeGrafter"/>
</dbReference>
<dbReference type="InterPro" id="IPR000845">
    <property type="entry name" value="Nucleoside_phosphorylase_d"/>
</dbReference>
<dbReference type="NCBIfam" id="NF004079">
    <property type="entry name" value="PRK05584.1"/>
    <property type="match status" value="1"/>
</dbReference>
<dbReference type="EC" id="3.2.2.9" evidence="2"/>
<dbReference type="Pfam" id="PF01048">
    <property type="entry name" value="PNP_UDP_1"/>
    <property type="match status" value="1"/>
</dbReference>
<dbReference type="Proteomes" id="UP000298653">
    <property type="component" value="Chromosome"/>
</dbReference>
<dbReference type="SUPFAM" id="SSF53167">
    <property type="entry name" value="Purine and uridine phosphorylases"/>
    <property type="match status" value="1"/>
</dbReference>
<keyword evidence="4 7" id="KW-0378">Hydrolase</keyword>
<evidence type="ECO:0000256" key="5">
    <source>
        <dbReference type="ARBA" id="ARBA00023167"/>
    </source>
</evidence>
<keyword evidence="5" id="KW-0486">Methionine biosynthesis</keyword>
<dbReference type="GO" id="GO:0009164">
    <property type="term" value="P:nucleoside catabolic process"/>
    <property type="evidence" value="ECO:0007669"/>
    <property type="project" value="InterPro"/>
</dbReference>
<dbReference type="EMBL" id="CP040058">
    <property type="protein sequence ID" value="QCP36963.1"/>
    <property type="molecule type" value="Genomic_DNA"/>
</dbReference>
<dbReference type="InterPro" id="IPR035994">
    <property type="entry name" value="Nucleoside_phosphorylase_sf"/>
</dbReference>
<dbReference type="KEGG" id="arf:AR1Y2_3509"/>
<keyword evidence="7" id="KW-0326">Glycosidase</keyword>
<dbReference type="Gene3D" id="3.40.50.1580">
    <property type="entry name" value="Nucleoside phosphorylase domain"/>
    <property type="match status" value="1"/>
</dbReference>
<name>A0A4P8ILH4_9FIRM</name>
<dbReference type="NCBIfam" id="TIGR01704">
    <property type="entry name" value="MTA_SAH-Nsdase"/>
    <property type="match status" value="1"/>
</dbReference>
<keyword evidence="8" id="KW-1185">Reference proteome</keyword>
<gene>
    <name evidence="7" type="ORF">AR1Y2_3509</name>
</gene>
<dbReference type="PANTHER" id="PTHR46832">
    <property type="entry name" value="5'-METHYLTHIOADENOSINE/S-ADENOSYLHOMOCYSTEINE NUCLEOSIDASE"/>
    <property type="match status" value="1"/>
</dbReference>
<dbReference type="GO" id="GO:0008930">
    <property type="term" value="F:methylthioadenosine nucleosidase activity"/>
    <property type="evidence" value="ECO:0007669"/>
    <property type="project" value="InterPro"/>
</dbReference>
<dbReference type="OrthoDB" id="9792278at2"/>
<keyword evidence="3" id="KW-0028">Amino-acid biosynthesis</keyword>
<dbReference type="AlphaFoldDB" id="A0A4P8ILH4"/>
<dbReference type="RefSeq" id="WP_137330110.1">
    <property type="nucleotide sequence ID" value="NZ_CP040058.1"/>
</dbReference>
<organism evidence="7 8">
    <name type="scientific">Anaerostipes rhamnosivorans</name>
    <dbReference type="NCBI Taxonomy" id="1229621"/>
    <lineage>
        <taxon>Bacteria</taxon>
        <taxon>Bacillati</taxon>
        <taxon>Bacillota</taxon>
        <taxon>Clostridia</taxon>
        <taxon>Lachnospirales</taxon>
        <taxon>Lachnospiraceae</taxon>
        <taxon>Anaerostipes</taxon>
    </lineage>
</organism>
<dbReference type="UniPathway" id="UPA00904">
    <property type="reaction ID" value="UER00871"/>
</dbReference>
<evidence type="ECO:0000313" key="8">
    <source>
        <dbReference type="Proteomes" id="UP000298653"/>
    </source>
</evidence>
<protein>
    <recommendedName>
        <fullName evidence="2">adenosylhomocysteine nucleosidase</fullName>
        <ecNumber evidence="2">3.2.2.9</ecNumber>
    </recommendedName>
</protein>
<dbReference type="PANTHER" id="PTHR46832:SF1">
    <property type="entry name" value="5'-METHYLTHIOADENOSINE_S-ADENOSYLHOMOCYSTEINE NUCLEOSIDASE"/>
    <property type="match status" value="1"/>
</dbReference>
<evidence type="ECO:0000256" key="4">
    <source>
        <dbReference type="ARBA" id="ARBA00022801"/>
    </source>
</evidence>
<dbReference type="GO" id="GO:0019509">
    <property type="term" value="P:L-methionine salvage from methylthioadenosine"/>
    <property type="evidence" value="ECO:0007669"/>
    <property type="project" value="UniProtKB-UniPathway"/>
</dbReference>
<comment type="pathway">
    <text evidence="1">Amino-acid biosynthesis; L-methionine biosynthesis via salvage pathway; S-methyl-5-thio-alpha-D-ribose 1-phosphate from S-methyl-5'-thioadenosine (hydrolase route): step 1/2.</text>
</comment>